<organism evidence="3 4">
    <name type="scientific">Peribacillus muralis</name>
    <dbReference type="NCBI Taxonomy" id="264697"/>
    <lineage>
        <taxon>Bacteria</taxon>
        <taxon>Bacillati</taxon>
        <taxon>Bacillota</taxon>
        <taxon>Bacilli</taxon>
        <taxon>Bacillales</taxon>
        <taxon>Bacillaceae</taxon>
        <taxon>Peribacillus</taxon>
    </lineage>
</organism>
<dbReference type="InterPro" id="IPR025889">
    <property type="entry name" value="GSP17M-like_dom"/>
</dbReference>
<evidence type="ECO:0000313" key="3">
    <source>
        <dbReference type="EMBL" id="AOH53201.1"/>
    </source>
</evidence>
<dbReference type="PANTHER" id="PTHR36109:SF2">
    <property type="entry name" value="MEMBRANE PROTEIN"/>
    <property type="match status" value="1"/>
</dbReference>
<accession>A0A1B3XJ24</accession>
<dbReference type="STRING" id="264697.ABE28_002470"/>
<dbReference type="Pfam" id="PF11181">
    <property type="entry name" value="YflT"/>
    <property type="match status" value="1"/>
</dbReference>
<feature type="domain" description="General stress protein 17M-like" evidence="2">
    <location>
        <begin position="5"/>
        <end position="74"/>
    </location>
</feature>
<feature type="region of interest" description="Disordered" evidence="1">
    <location>
        <begin position="148"/>
        <end position="168"/>
    </location>
</feature>
<dbReference type="RefSeq" id="WP_064462393.1">
    <property type="nucleotide sequence ID" value="NZ_CP017080.1"/>
</dbReference>
<evidence type="ECO:0000259" key="2">
    <source>
        <dbReference type="Pfam" id="PF11181"/>
    </source>
</evidence>
<dbReference type="AlphaFoldDB" id="A0A1B3XJ24"/>
<evidence type="ECO:0000256" key="1">
    <source>
        <dbReference type="SAM" id="MobiDB-lite"/>
    </source>
</evidence>
<proteinExistence type="predicted"/>
<gene>
    <name evidence="3" type="ORF">ABE28_002470</name>
</gene>
<reference evidence="3 4" key="1">
    <citation type="submission" date="2016-08" db="EMBL/GenBank/DDBJ databases">
        <title>Complete genome sequence of Bacillus muralis G25-68, a strain with toxicity to nematodes.</title>
        <authorList>
            <person name="Zheng Z."/>
        </authorList>
    </citation>
    <scope>NUCLEOTIDE SEQUENCE [LARGE SCALE GENOMIC DNA]</scope>
    <source>
        <strain evidence="3 4">G25-68</strain>
    </source>
</reference>
<sequence length="168" mass="16805">MDKRIIGVYETGEEAIKAVEALQADGYNRDEISVVAKDKEELRTVNEETGTKVEEGLAAGAATGGILGGAAGLLAGVGALAIPGIGPVLAAGPLAATLAGAAVGAGTGGLAGTLIGMGLPEDEANRYEADVKSGKLLVLVDADARKSNSSYSGITETDETLTHGRRTL</sequence>
<dbReference type="OrthoDB" id="118405at2"/>
<name>A0A1B3XJ24_9BACI</name>
<dbReference type="KEGG" id="bmur:ABE28_002470"/>
<dbReference type="InterPro" id="IPR052948">
    <property type="entry name" value="Low_temp-induced_all0457"/>
</dbReference>
<evidence type="ECO:0000313" key="4">
    <source>
        <dbReference type="Proteomes" id="UP000077926"/>
    </source>
</evidence>
<dbReference type="Proteomes" id="UP000077926">
    <property type="component" value="Chromosome"/>
</dbReference>
<dbReference type="PANTHER" id="PTHR36109">
    <property type="entry name" value="MEMBRANE PROTEIN-RELATED"/>
    <property type="match status" value="1"/>
</dbReference>
<protein>
    <submittedName>
        <fullName evidence="3">Low temperature-induced protein</fullName>
    </submittedName>
</protein>
<keyword evidence="4" id="KW-1185">Reference proteome</keyword>
<dbReference type="EMBL" id="CP017080">
    <property type="protein sequence ID" value="AOH53201.1"/>
    <property type="molecule type" value="Genomic_DNA"/>
</dbReference>